<feature type="transmembrane region" description="Helical" evidence="7">
    <location>
        <begin position="189"/>
        <end position="209"/>
    </location>
</feature>
<feature type="transmembrane region" description="Helical" evidence="7">
    <location>
        <begin position="249"/>
        <end position="268"/>
    </location>
</feature>
<dbReference type="SUPFAM" id="SSF52172">
    <property type="entry name" value="CheY-like"/>
    <property type="match status" value="1"/>
</dbReference>
<dbReference type="InterPro" id="IPR036890">
    <property type="entry name" value="HATPase_C_sf"/>
</dbReference>
<dbReference type="SUPFAM" id="SSF47384">
    <property type="entry name" value="Homodimeric domain of signal transducing histidine kinase"/>
    <property type="match status" value="1"/>
</dbReference>
<protein>
    <recommendedName>
        <fullName evidence="2">histidine kinase</fullName>
        <ecNumber evidence="2">2.7.13.3</ecNumber>
    </recommendedName>
</protein>
<evidence type="ECO:0000259" key="10">
    <source>
        <dbReference type="PROSITE" id="PS50110"/>
    </source>
</evidence>
<sequence length="800" mass="88475">MKLFVVLWLLVASSALQAGELLSVLDEPPACGQPDYAQGLEVSFLEDSDKALSASQVAAMQVEAFARLGRDGWRPRFSQSAYWFQFVLNNVGGEACQRVLTVGSPRLEKVEVFTRQGEVLERQLAGSDVPLEDWSVKARHPRFLIDLPENSLYPVWVRVESESLIVLGPELWSEAELDNRMAALQLEEGLVSGATLVVAISGLLAAIIFRSYLLVASSLGLLGYLMVTLVVNGYLFYVPDLLPRARSVVAILTAVVFVLFYSYAYLLFRVARLPVWVKALVSGYLVVGTGLLLWGLVGDFSESRFLFNLFRYGTYLLIPSLLAVALIYRVRLSALAWGLAAFMLFQGVSIVTQSLISPSLHYGEDLFEVSSNLMMLVLVVMTVVSLSLASRKRELATRSELADVQESSRRRLQQMVELRTAQLQKSLSARELMVARVSHDLRAPLVGIIHQAQVMGDSDQGRHIERQARQQLALLDDLILLSGKELAVTEQNLQAGFLYAFLDEIEVDGRMLAERGGNRFQGEISSHLPPLVQIDFRPLRRVLLNLLGNAAKYTQGGVVTLRVERLGRELDRVRVRFEVVDTGVGVPEELRAHLTQPFTRGKQVSSTEGFGIGLSVVEELLGQMGSHLELYDNQPAGSVFGFEVAVPVAEESEVAAVMEETHAREVDGEGFRVVVVDDVELTRAFVGEILGGYGFDVDAVPSGREALELLEEEGVDLLVTDQLMPDMDGWGLLAEVRKHHPKLPVLLYSSMPPSPVARLYGVAFDATLLKPAASDEFLALVERLCREKRFDQSDLESVRT</sequence>
<feature type="transmembrane region" description="Helical" evidence="7">
    <location>
        <begin position="221"/>
        <end position="237"/>
    </location>
</feature>
<keyword evidence="7" id="KW-1133">Transmembrane helix</keyword>
<name>A0A1I4PFM7_9GAMM</name>
<dbReference type="Gene3D" id="3.30.565.10">
    <property type="entry name" value="Histidine kinase-like ATPase, C-terminal domain"/>
    <property type="match status" value="1"/>
</dbReference>
<evidence type="ECO:0000256" key="3">
    <source>
        <dbReference type="ARBA" id="ARBA00022553"/>
    </source>
</evidence>
<evidence type="ECO:0000259" key="9">
    <source>
        <dbReference type="PROSITE" id="PS50109"/>
    </source>
</evidence>
<evidence type="ECO:0000313" key="12">
    <source>
        <dbReference type="Proteomes" id="UP000198519"/>
    </source>
</evidence>
<dbReference type="Pfam" id="PF02518">
    <property type="entry name" value="HATPase_c"/>
    <property type="match status" value="1"/>
</dbReference>
<dbReference type="SMART" id="SM00388">
    <property type="entry name" value="HisKA"/>
    <property type="match status" value="1"/>
</dbReference>
<evidence type="ECO:0000256" key="7">
    <source>
        <dbReference type="SAM" id="Phobius"/>
    </source>
</evidence>
<dbReference type="Gene3D" id="1.10.287.130">
    <property type="match status" value="1"/>
</dbReference>
<dbReference type="Proteomes" id="UP000198519">
    <property type="component" value="Unassembled WGS sequence"/>
</dbReference>
<dbReference type="Gene3D" id="2.60.40.2380">
    <property type="match status" value="1"/>
</dbReference>
<comment type="catalytic activity">
    <reaction evidence="1">
        <text>ATP + protein L-histidine = ADP + protein N-phospho-L-histidine.</text>
        <dbReference type="EC" id="2.7.13.3"/>
    </reaction>
</comment>
<dbReference type="STRING" id="488535.SAMN04487963_1988"/>
<dbReference type="Pfam" id="PF07696">
    <property type="entry name" value="7TMR-DISMED2"/>
    <property type="match status" value="1"/>
</dbReference>
<evidence type="ECO:0000256" key="4">
    <source>
        <dbReference type="ARBA" id="ARBA00022679"/>
    </source>
</evidence>
<dbReference type="InterPro" id="IPR036097">
    <property type="entry name" value="HisK_dim/P_sf"/>
</dbReference>
<evidence type="ECO:0000256" key="1">
    <source>
        <dbReference type="ARBA" id="ARBA00000085"/>
    </source>
</evidence>
<dbReference type="Gene3D" id="3.40.50.2300">
    <property type="match status" value="1"/>
</dbReference>
<feature type="transmembrane region" description="Helical" evidence="7">
    <location>
        <begin position="335"/>
        <end position="357"/>
    </location>
</feature>
<organism evidence="11 12">
    <name type="scientific">Marinobacter zhejiangensis</name>
    <dbReference type="NCBI Taxonomy" id="488535"/>
    <lineage>
        <taxon>Bacteria</taxon>
        <taxon>Pseudomonadati</taxon>
        <taxon>Pseudomonadota</taxon>
        <taxon>Gammaproteobacteria</taxon>
        <taxon>Pseudomonadales</taxon>
        <taxon>Marinobacteraceae</taxon>
        <taxon>Marinobacter</taxon>
    </lineage>
</organism>
<feature type="domain" description="Histidine kinase" evidence="9">
    <location>
        <begin position="436"/>
        <end position="648"/>
    </location>
</feature>
<dbReference type="GO" id="GO:0009927">
    <property type="term" value="F:histidine phosphotransfer kinase activity"/>
    <property type="evidence" value="ECO:0007669"/>
    <property type="project" value="TreeGrafter"/>
</dbReference>
<feature type="modified residue" description="4-aspartylphosphate" evidence="6">
    <location>
        <position position="721"/>
    </location>
</feature>
<keyword evidence="7" id="KW-0812">Transmembrane</keyword>
<feature type="transmembrane region" description="Helical" evidence="7">
    <location>
        <begin position="309"/>
        <end position="328"/>
    </location>
</feature>
<dbReference type="CDD" id="cd00082">
    <property type="entry name" value="HisKA"/>
    <property type="match status" value="1"/>
</dbReference>
<evidence type="ECO:0000256" key="2">
    <source>
        <dbReference type="ARBA" id="ARBA00012438"/>
    </source>
</evidence>
<keyword evidence="7" id="KW-0472">Membrane</keyword>
<feature type="domain" description="Response regulatory" evidence="10">
    <location>
        <begin position="672"/>
        <end position="785"/>
    </location>
</feature>
<dbReference type="InterPro" id="IPR003594">
    <property type="entry name" value="HATPase_dom"/>
</dbReference>
<feature type="transmembrane region" description="Helical" evidence="7">
    <location>
        <begin position="275"/>
        <end position="297"/>
    </location>
</feature>
<dbReference type="InterPro" id="IPR011006">
    <property type="entry name" value="CheY-like_superfamily"/>
</dbReference>
<dbReference type="OrthoDB" id="9797243at2"/>
<dbReference type="SUPFAM" id="SSF55874">
    <property type="entry name" value="ATPase domain of HSP90 chaperone/DNA topoisomerase II/histidine kinase"/>
    <property type="match status" value="1"/>
</dbReference>
<evidence type="ECO:0000256" key="5">
    <source>
        <dbReference type="ARBA" id="ARBA00022777"/>
    </source>
</evidence>
<dbReference type="AlphaFoldDB" id="A0A1I4PFM7"/>
<feature type="signal peptide" evidence="8">
    <location>
        <begin position="1"/>
        <end position="18"/>
    </location>
</feature>
<dbReference type="PROSITE" id="PS50110">
    <property type="entry name" value="RESPONSE_REGULATORY"/>
    <property type="match status" value="1"/>
</dbReference>
<dbReference type="RefSeq" id="WP_092022004.1">
    <property type="nucleotide sequence ID" value="NZ_FOUE01000002.1"/>
</dbReference>
<dbReference type="PROSITE" id="PS50109">
    <property type="entry name" value="HIS_KIN"/>
    <property type="match status" value="1"/>
</dbReference>
<dbReference type="EC" id="2.7.13.3" evidence="2"/>
<dbReference type="InterPro" id="IPR003661">
    <property type="entry name" value="HisK_dim/P_dom"/>
</dbReference>
<dbReference type="SMART" id="SM00448">
    <property type="entry name" value="REC"/>
    <property type="match status" value="1"/>
</dbReference>
<dbReference type="GO" id="GO:0005886">
    <property type="term" value="C:plasma membrane"/>
    <property type="evidence" value="ECO:0007669"/>
    <property type="project" value="TreeGrafter"/>
</dbReference>
<keyword evidence="3 6" id="KW-0597">Phosphoprotein</keyword>
<dbReference type="InterPro" id="IPR004358">
    <property type="entry name" value="Sig_transdc_His_kin-like_C"/>
</dbReference>
<proteinExistence type="predicted"/>
<keyword evidence="8" id="KW-0732">Signal</keyword>
<dbReference type="InterPro" id="IPR011622">
    <property type="entry name" value="7TMR_DISM_rcpt_extracell_dom2"/>
</dbReference>
<keyword evidence="4" id="KW-0808">Transferase</keyword>
<dbReference type="Pfam" id="PF00072">
    <property type="entry name" value="Response_reg"/>
    <property type="match status" value="1"/>
</dbReference>
<keyword evidence="5 11" id="KW-0418">Kinase</keyword>
<feature type="transmembrane region" description="Helical" evidence="7">
    <location>
        <begin position="369"/>
        <end position="389"/>
    </location>
</feature>
<reference evidence="12" key="1">
    <citation type="submission" date="2016-10" db="EMBL/GenBank/DDBJ databases">
        <authorList>
            <person name="Varghese N."/>
            <person name="Submissions S."/>
        </authorList>
    </citation>
    <scope>NUCLEOTIDE SEQUENCE [LARGE SCALE GENOMIC DNA]</scope>
    <source>
        <strain evidence="12">CGMCC 1.7061</strain>
    </source>
</reference>
<dbReference type="SMART" id="SM00387">
    <property type="entry name" value="HATPase_c"/>
    <property type="match status" value="1"/>
</dbReference>
<evidence type="ECO:0000256" key="8">
    <source>
        <dbReference type="SAM" id="SignalP"/>
    </source>
</evidence>
<feature type="chain" id="PRO_5011630324" description="histidine kinase" evidence="8">
    <location>
        <begin position="19"/>
        <end position="800"/>
    </location>
</feature>
<dbReference type="PANTHER" id="PTHR43047:SF72">
    <property type="entry name" value="OSMOSENSING HISTIDINE PROTEIN KINASE SLN1"/>
    <property type="match status" value="1"/>
</dbReference>
<accession>A0A1I4PFM7</accession>
<evidence type="ECO:0000313" key="11">
    <source>
        <dbReference type="EMBL" id="SFM26477.1"/>
    </source>
</evidence>
<evidence type="ECO:0000256" key="6">
    <source>
        <dbReference type="PROSITE-ProRule" id="PRU00169"/>
    </source>
</evidence>
<dbReference type="CDD" id="cd00156">
    <property type="entry name" value="REC"/>
    <property type="match status" value="1"/>
</dbReference>
<dbReference type="InterPro" id="IPR001789">
    <property type="entry name" value="Sig_transdc_resp-reg_receiver"/>
</dbReference>
<keyword evidence="12" id="KW-1185">Reference proteome</keyword>
<dbReference type="PANTHER" id="PTHR43047">
    <property type="entry name" value="TWO-COMPONENT HISTIDINE PROTEIN KINASE"/>
    <property type="match status" value="1"/>
</dbReference>
<dbReference type="GO" id="GO:0000155">
    <property type="term" value="F:phosphorelay sensor kinase activity"/>
    <property type="evidence" value="ECO:0007669"/>
    <property type="project" value="InterPro"/>
</dbReference>
<dbReference type="InterPro" id="IPR005467">
    <property type="entry name" value="His_kinase_dom"/>
</dbReference>
<dbReference type="EMBL" id="FOUE01000002">
    <property type="protein sequence ID" value="SFM26477.1"/>
    <property type="molecule type" value="Genomic_DNA"/>
</dbReference>
<gene>
    <name evidence="11" type="ORF">SAMN04487963_1988</name>
</gene>
<dbReference type="PRINTS" id="PR00344">
    <property type="entry name" value="BCTRLSENSOR"/>
</dbReference>